<feature type="non-terminal residue" evidence="1">
    <location>
        <position position="1"/>
    </location>
</feature>
<dbReference type="AlphaFoldDB" id="A0A9N9K210"/>
<reference evidence="1" key="1">
    <citation type="submission" date="2021-06" db="EMBL/GenBank/DDBJ databases">
        <authorList>
            <person name="Kallberg Y."/>
            <person name="Tangrot J."/>
            <person name="Rosling A."/>
        </authorList>
    </citation>
    <scope>NUCLEOTIDE SEQUENCE</scope>
    <source>
        <strain evidence="1">MA453B</strain>
    </source>
</reference>
<dbReference type="EMBL" id="CAJVPY010043453">
    <property type="protein sequence ID" value="CAG8808187.1"/>
    <property type="molecule type" value="Genomic_DNA"/>
</dbReference>
<keyword evidence="2" id="KW-1185">Reference proteome</keyword>
<organism evidence="1 2">
    <name type="scientific">Dentiscutata erythropus</name>
    <dbReference type="NCBI Taxonomy" id="1348616"/>
    <lineage>
        <taxon>Eukaryota</taxon>
        <taxon>Fungi</taxon>
        <taxon>Fungi incertae sedis</taxon>
        <taxon>Mucoromycota</taxon>
        <taxon>Glomeromycotina</taxon>
        <taxon>Glomeromycetes</taxon>
        <taxon>Diversisporales</taxon>
        <taxon>Gigasporaceae</taxon>
        <taxon>Dentiscutata</taxon>
    </lineage>
</organism>
<accession>A0A9N9K210</accession>
<dbReference type="Proteomes" id="UP000789405">
    <property type="component" value="Unassembled WGS sequence"/>
</dbReference>
<proteinExistence type="predicted"/>
<evidence type="ECO:0000313" key="1">
    <source>
        <dbReference type="EMBL" id="CAG8808187.1"/>
    </source>
</evidence>
<name>A0A9N9K210_9GLOM</name>
<sequence length="43" mass="4903">SSNEKKSLTLASNNIEKGEFFLVCKVSETIYSHISKSCYEKKM</sequence>
<comment type="caution">
    <text evidence="1">The sequence shown here is derived from an EMBL/GenBank/DDBJ whole genome shotgun (WGS) entry which is preliminary data.</text>
</comment>
<protein>
    <submittedName>
        <fullName evidence="1">7781_t:CDS:1</fullName>
    </submittedName>
</protein>
<evidence type="ECO:0000313" key="2">
    <source>
        <dbReference type="Proteomes" id="UP000789405"/>
    </source>
</evidence>
<dbReference type="OrthoDB" id="10618973at2759"/>
<gene>
    <name evidence="1" type="ORF">DERYTH_LOCUS24828</name>
</gene>
<feature type="non-terminal residue" evidence="1">
    <location>
        <position position="43"/>
    </location>
</feature>